<dbReference type="Pfam" id="PF18911">
    <property type="entry name" value="PKD_4"/>
    <property type="match status" value="3"/>
</dbReference>
<dbReference type="Pfam" id="PF18962">
    <property type="entry name" value="Por_Secre_tail"/>
    <property type="match status" value="1"/>
</dbReference>
<evidence type="ECO:0000313" key="3">
    <source>
        <dbReference type="Proteomes" id="UP000199021"/>
    </source>
</evidence>
<proteinExistence type="predicted"/>
<dbReference type="NCBIfam" id="TIGR04183">
    <property type="entry name" value="Por_Secre_tail"/>
    <property type="match status" value="1"/>
</dbReference>
<organism evidence="2 3">
    <name type="scientific">Neolewinella agarilytica</name>
    <dbReference type="NCBI Taxonomy" id="478744"/>
    <lineage>
        <taxon>Bacteria</taxon>
        <taxon>Pseudomonadati</taxon>
        <taxon>Bacteroidota</taxon>
        <taxon>Saprospiria</taxon>
        <taxon>Saprospirales</taxon>
        <taxon>Lewinellaceae</taxon>
        <taxon>Neolewinella</taxon>
    </lineage>
</organism>
<keyword evidence="3" id="KW-1185">Reference proteome</keyword>
<dbReference type="PROSITE" id="PS50093">
    <property type="entry name" value="PKD"/>
    <property type="match status" value="3"/>
</dbReference>
<dbReference type="InterPro" id="IPR000601">
    <property type="entry name" value="PKD_dom"/>
</dbReference>
<feature type="domain" description="PKD" evidence="1">
    <location>
        <begin position="1146"/>
        <end position="1205"/>
    </location>
</feature>
<dbReference type="InterPro" id="IPR026444">
    <property type="entry name" value="Secre_tail"/>
</dbReference>
<dbReference type="InterPro" id="IPR022409">
    <property type="entry name" value="PKD/Chitinase_dom"/>
</dbReference>
<dbReference type="PANTHER" id="PTHR36842:SF1">
    <property type="entry name" value="PROTEIN TOLB"/>
    <property type="match status" value="1"/>
</dbReference>
<dbReference type="InParanoid" id="A0A1H9C2L2"/>
<dbReference type="PANTHER" id="PTHR36842">
    <property type="entry name" value="PROTEIN TOLB HOMOLOG"/>
    <property type="match status" value="1"/>
</dbReference>
<evidence type="ECO:0000313" key="2">
    <source>
        <dbReference type="EMBL" id="SEP95476.1"/>
    </source>
</evidence>
<feature type="domain" description="PKD" evidence="1">
    <location>
        <begin position="1069"/>
        <end position="1122"/>
    </location>
</feature>
<dbReference type="OrthoDB" id="8913664at2"/>
<dbReference type="InterPro" id="IPR035986">
    <property type="entry name" value="PKD_dom_sf"/>
</dbReference>
<dbReference type="Gene3D" id="2.60.40.10">
    <property type="entry name" value="Immunoglobulins"/>
    <property type="match status" value="3"/>
</dbReference>
<dbReference type="STRING" id="478744.SAMN05444359_10446"/>
<name>A0A1H9C2L2_9BACT</name>
<evidence type="ECO:0000259" key="1">
    <source>
        <dbReference type="PROSITE" id="PS50093"/>
    </source>
</evidence>
<dbReference type="CDD" id="cd00146">
    <property type="entry name" value="PKD"/>
    <property type="match status" value="3"/>
</dbReference>
<dbReference type="InterPro" id="IPR013783">
    <property type="entry name" value="Ig-like_fold"/>
</dbReference>
<dbReference type="RefSeq" id="WP_090165868.1">
    <property type="nucleotide sequence ID" value="NZ_FOFB01000004.1"/>
</dbReference>
<dbReference type="Proteomes" id="UP000199021">
    <property type="component" value="Unassembled WGS sequence"/>
</dbReference>
<accession>A0A1H9C2L2</accession>
<gene>
    <name evidence="2" type="ORF">SAMN05444359_10446</name>
</gene>
<protein>
    <submittedName>
        <fullName evidence="2">Por secretion system C-terminal sorting domain-containing protein</fullName>
    </submittedName>
</protein>
<sequence length="2187" mass="233252">MKHTYRLLLVVFLLCGGLWGLQAQQFDFPVDTICADLGSDLVIDLVKDDVPAGISYITDRIETPCYRVTEQGVFILNPDGSEERCCGPQEPFEVGVYFRNEDGGRGELLGFQLVDLTIKCPKPDCGLIDLEEFSGDNSTGEPGQNPPTCISACEFSTATYLFDQSMGLTYVWSVSPAAAGTVNYNPGLPGQLQVAWEDISPASLSVDILDGAGNIIQTRTWCVELTPSPIADFTAVTDACLGQDVSFNNTSTGAPATFDWDFGDGNTVQNVTNPTHSYDNPGTYTVTLYATSEGTNPDGSQACCCTDSVSYDITIDPLPGPGIFWISTLCEGDVSKYWTDATNCGSLVWGISPNGTITSGQGTDTIMVQWGAGPAGTLSLAVTGCDIPYCPYPTEVTVPIISSVGTISGPTEVCKGASASYELPKWMTTEYEWALPDGGFFNGPATGHIVNVTWPTVPGTYTLVGEYGSSFLAGLPNHEGDDCYGRAELTVTVLGDFDITGPTQICVNNMVTYSAFGDFAGATFNWYIDGFPAFDQTGSSSYIVDWSLLPGPGAYVITAEADTPGPADYCVSKQSIVVIVSEAVTPAISGPSDYCVNEPVVFTIASPTPGYSYFWTVSPGNVLIGNGGPTITAAFTSTTGGTVTAYGQMNVAPFCQSEVASVTLSSKEFTANPQINNIPSCTNSLAVYGITEAQDPATTYEWSISPATLGSVVSDGDTATPTIQWNNDPGSATITLVMTLCGQTRTLTQNITLTAPTVPVITQTGTLCPGGSVTLSINGALFSSQSWNTGAATPSITVTTEGIYVVNTVDLNGCPGVASYRVNEVDGPPISINTFDRRQHCVDDTPVPPPSVLTASTDPANTIEWFCNGISQGPAATGNTTFSHTFNATISGYTYVAVATDPAGCTETSDPIFIIHERCCGDPYVSDPISQIHEYTATQRMPDCDIYDLVAVYSGDSVVCHGWDLPYQTQILGSGGDNDPDRDSLTIRLPGVGCYDVDSEIFVYSYKTETTTVIDANGNPQQVTTIDTIKCGRELRIKICNPLLADFDYTEDCGKVNFADEGQVDFSLTSGPVTYTWDFGDGSPAGSGPNPMHTYAANGSYTVTLTVSDGTCQSVSVQTVTVSNLPDSDFTFNPTMVCYGEPATFTGTGTNVISWFWDFGDGATFSGNGPQHTWLPASAPANYTVTLTTENSAGCTQTITKTITVNPSPNDDVIAASNGLIICDGDDTDLSVLPQAGATYEWSTGATTNVITVSTAGTYDVTITTSDGCERVIDAVEVQVVPLPDISWSGNPFICDNGSTTLKALAGGGHTYSWLDASTGMTGSGMTFQVDYHPSAPVHDIILKVTNAYLCTSETTIQVEQVISPTPVLTVTGGLCEGDGSLIQVTNPQTDVVYTWNTGETGLSIFTYQAGVYTVLATNTITGCTGSDAVTIYPLPDICIVPTGCYETCAPDTLHGPAGDYTYAWYKNGSLVGTDMDLIVNMSASYSVVVTDNVTGCFSVSDSLYLEVIDCDSTDCDDLVTIVKEYTQDNPTRDCCYELSYTGLPNGVYAIEITSTDANLTAIPGSENPFFGYVGMPDASTIQLASDGGLSTPLPTDMNVQSALAFCPSNATNNPQTILIQYLDADLQVICEEEIITECPAEPDCIYVTTDTLYCSPDGGLILDFTVCVPSDLTFNIGYIQLQDASAEAGVDLPIGIPLSPAMIPGECRSLSINLSELVPGEEFCYKLVGHSGDPAIDPSALCCSDQEPRCLDIPFCDPCEDLAVDIATADDEGCCFDIFLVDNATFADFDAIDLCIIDGDGTLSVFGNLGDPIVGSVNTGGTTATFVPAGGGLLPDGFFQLPRICIDDNTVRDHTIEIKWMKDGEVICRDTVMAECDPPCGYLTEDTIVCEGDQYVWSGLITNTSDHPMSQAYISFDDPALAAYNTTIVFGSVLNTGDSESININIGAPASPGEEICFTVTLHELNDEDDHLNCCHFEVCITMPDCEISQPCSCDDDDFEALVAQGFSVNLVGPSAFDYELLPKADFRECDVFRWRVRRVNPSTGWQVVGTQENQLYTFPGNFDYRIQMIVTRTADNGEVCQSFRYRSLDLREAVSSRPTFEVFSYPNPTDDELFLEISGQLEGATVTNLQIFTIDGRPLQTFQTKALQTGSLEALRLNVSDLKPGAYLIRGENAGTTWTHRFIKR</sequence>
<reference evidence="3" key="1">
    <citation type="submission" date="2016-10" db="EMBL/GenBank/DDBJ databases">
        <authorList>
            <person name="Varghese N."/>
            <person name="Submissions S."/>
        </authorList>
    </citation>
    <scope>NUCLEOTIDE SEQUENCE [LARGE SCALE GENOMIC DNA]</scope>
    <source>
        <strain evidence="3">DSM 24740</strain>
    </source>
</reference>
<dbReference type="SMART" id="SM00089">
    <property type="entry name" value="PKD"/>
    <property type="match status" value="3"/>
</dbReference>
<dbReference type="SUPFAM" id="SSF49299">
    <property type="entry name" value="PKD domain"/>
    <property type="match status" value="3"/>
</dbReference>
<feature type="domain" description="PKD" evidence="1">
    <location>
        <begin position="228"/>
        <end position="292"/>
    </location>
</feature>
<dbReference type="EMBL" id="FOFB01000004">
    <property type="protein sequence ID" value="SEP95476.1"/>
    <property type="molecule type" value="Genomic_DNA"/>
</dbReference>
<dbReference type="Pfam" id="PF19408">
    <property type="entry name" value="PKD_6"/>
    <property type="match status" value="1"/>
</dbReference>
<dbReference type="InterPro" id="IPR045829">
    <property type="entry name" value="PKD_6"/>
</dbReference>